<sequence length="600" mass="68613">MASADAKKKCRQYSQEYLKFDFIPSFSNETMPMCLLCQKVFTNDAMKPSKMKDHLERVHPDKKNKDVEFFKVLKEKIRNQPNLKSFFKAPGTVDCEGGLKASYTISLNIAKKAQSYTIGEEIVIPAIKEVIETVMKKDSEPVLKCIPLSAKTVQRRIDEMTSDVEKILVSELQHSKFSIQLDESAFGCSNVLMAYVRYYSQSLKCIVDEFLFANYLKGDAKGETIFRSLEDYLKEHNVPLRNITAVATDGAPAMVGRYRGFATLLKETVPDVRAVHCVLHRHHLVAKNLSGELHAALKVCIKAVNKIKGQPLNSRLFATLCEKNDETFNQLLFHTEVRWLSRGDCLQRLVDLYHSTVEFLADVDQTLCEELKKCKNHLFYLADLYSKFNEIQKRLQGKDVTIIQARTLLIGFQAKIGLFKSFLARRDFKYFSNLQKLEEGADVSDRDLEIYINHLEKLEEDFKIRFEDLESMTVPDWIIAPFDIETGNANIEFSLQEEHVEMSADLEAKLLFKHKSLSEFWSNVNITNKYPKLSAAAQPFLLAFPSSYLVEAGFSHVNAILSKQRNRLNLEMRGDLRLKLTNFQPNINALAAAHQAHPSH</sequence>
<gene>
    <name evidence="1" type="primary">SCAND3</name>
    <name evidence="1" type="ORF">T12_8711</name>
</gene>
<accession>A0A0V0Z5L9</accession>
<organism evidence="1 2">
    <name type="scientific">Trichinella patagoniensis</name>
    <dbReference type="NCBI Taxonomy" id="990121"/>
    <lineage>
        <taxon>Eukaryota</taxon>
        <taxon>Metazoa</taxon>
        <taxon>Ecdysozoa</taxon>
        <taxon>Nematoda</taxon>
        <taxon>Enoplea</taxon>
        <taxon>Dorylaimia</taxon>
        <taxon>Trichinellida</taxon>
        <taxon>Trichinellidae</taxon>
        <taxon>Trichinella</taxon>
    </lineage>
</organism>
<dbReference type="InterPro" id="IPR012337">
    <property type="entry name" value="RNaseH-like_sf"/>
</dbReference>
<evidence type="ECO:0000313" key="1">
    <source>
        <dbReference type="EMBL" id="KRY07782.1"/>
    </source>
</evidence>
<proteinExistence type="predicted"/>
<dbReference type="EMBL" id="JYDQ01000405">
    <property type="protein sequence ID" value="KRY07782.1"/>
    <property type="molecule type" value="Genomic_DNA"/>
</dbReference>
<keyword evidence="2" id="KW-1185">Reference proteome</keyword>
<dbReference type="STRING" id="990121.A0A0V0Z5L9"/>
<name>A0A0V0Z5L9_9BILA</name>
<reference evidence="1 2" key="1">
    <citation type="submission" date="2015-01" db="EMBL/GenBank/DDBJ databases">
        <title>Evolution of Trichinella species and genotypes.</title>
        <authorList>
            <person name="Korhonen P.K."/>
            <person name="Edoardo P."/>
            <person name="Giuseppe L.R."/>
            <person name="Gasser R.B."/>
        </authorList>
    </citation>
    <scope>NUCLEOTIDE SEQUENCE [LARGE SCALE GENOMIC DNA]</scope>
    <source>
        <strain evidence="1">ISS2496</strain>
    </source>
</reference>
<protein>
    <submittedName>
        <fullName evidence="1">SCAN domain-containing protein 3</fullName>
    </submittedName>
</protein>
<comment type="caution">
    <text evidence="1">The sequence shown here is derived from an EMBL/GenBank/DDBJ whole genome shotgun (WGS) entry which is preliminary data.</text>
</comment>
<dbReference type="PANTHER" id="PTHR45913:SF22">
    <property type="entry name" value="SCAN BOX DOMAIN-CONTAINING PROTEIN"/>
    <property type="match status" value="1"/>
</dbReference>
<dbReference type="SUPFAM" id="SSF53098">
    <property type="entry name" value="Ribonuclease H-like"/>
    <property type="match status" value="1"/>
</dbReference>
<evidence type="ECO:0000313" key="2">
    <source>
        <dbReference type="Proteomes" id="UP000054783"/>
    </source>
</evidence>
<dbReference type="AlphaFoldDB" id="A0A0V0Z5L9"/>
<dbReference type="OrthoDB" id="6378341at2759"/>
<dbReference type="PANTHER" id="PTHR45913">
    <property type="entry name" value="EPM2A-INTERACTING PROTEIN 1"/>
    <property type="match status" value="1"/>
</dbReference>
<dbReference type="Proteomes" id="UP000054783">
    <property type="component" value="Unassembled WGS sequence"/>
</dbReference>